<evidence type="ECO:0000313" key="3">
    <source>
        <dbReference type="Proteomes" id="UP000799424"/>
    </source>
</evidence>
<dbReference type="OrthoDB" id="94039at2759"/>
<reference evidence="2" key="1">
    <citation type="journal article" date="2020" name="Stud. Mycol.">
        <title>101 Dothideomycetes genomes: a test case for predicting lifestyles and emergence of pathogens.</title>
        <authorList>
            <person name="Haridas S."/>
            <person name="Albert R."/>
            <person name="Binder M."/>
            <person name="Bloem J."/>
            <person name="Labutti K."/>
            <person name="Salamov A."/>
            <person name="Andreopoulos B."/>
            <person name="Baker S."/>
            <person name="Barry K."/>
            <person name="Bills G."/>
            <person name="Bluhm B."/>
            <person name="Cannon C."/>
            <person name="Castanera R."/>
            <person name="Culley D."/>
            <person name="Daum C."/>
            <person name="Ezra D."/>
            <person name="Gonzalez J."/>
            <person name="Henrissat B."/>
            <person name="Kuo A."/>
            <person name="Liang C."/>
            <person name="Lipzen A."/>
            <person name="Lutzoni F."/>
            <person name="Magnuson J."/>
            <person name="Mondo S."/>
            <person name="Nolan M."/>
            <person name="Ohm R."/>
            <person name="Pangilinan J."/>
            <person name="Park H.-J."/>
            <person name="Ramirez L."/>
            <person name="Alfaro M."/>
            <person name="Sun H."/>
            <person name="Tritt A."/>
            <person name="Yoshinaga Y."/>
            <person name="Zwiers L.-H."/>
            <person name="Turgeon B."/>
            <person name="Goodwin S."/>
            <person name="Spatafora J."/>
            <person name="Crous P."/>
            <person name="Grigoriev I."/>
        </authorList>
    </citation>
    <scope>NUCLEOTIDE SEQUENCE</scope>
    <source>
        <strain evidence="2">CBS 113818</strain>
    </source>
</reference>
<feature type="domain" description="AB hydrolase-1" evidence="1">
    <location>
        <begin position="55"/>
        <end position="350"/>
    </location>
</feature>
<keyword evidence="3" id="KW-1185">Reference proteome</keyword>
<evidence type="ECO:0000259" key="1">
    <source>
        <dbReference type="Pfam" id="PF12697"/>
    </source>
</evidence>
<accession>A0A6A6ZQL0</accession>
<dbReference type="InterPro" id="IPR000073">
    <property type="entry name" value="AB_hydrolase_1"/>
</dbReference>
<dbReference type="AlphaFoldDB" id="A0A6A6ZQL0"/>
<sequence>MSSPDFEIIEHTSPCSYIRQYPHSAKSDDAVLHLAVKEYRPLKAPEPGLETVTIIAAHGNGFPKEMYEPLFTALHASPKPYAIHSIWIADQANMSASHALNAPDLGDDPHWLDHSLDLLLMLNTFRHLMAPPFIGLAHSMGCAQLLHLSNIHTRLFQSLVLIEPVLLPAHPPGPNAALFSSLRRETWGSRGEAERQIARSPFFAAMHPDALSLFLAHGLRDTPTGVTLSTPKAQEAWSYVRSNLLAISEDSQRERMLNPDFVPGSEPARLVTARGELLAVCESLPRIRPRVYFIYGEESHINAPAVRASHASDTGSGRGGNGGVAEGGVKQAVLEDCGHLCVFEKPGAIAHLVRPWMGGEVERWRDEKTFWDTVDTKKSINGRSGVSKEWIAAVKADTGTERREGEGKARL</sequence>
<organism evidence="2 3">
    <name type="scientific">Ophiobolus disseminans</name>
    <dbReference type="NCBI Taxonomy" id="1469910"/>
    <lineage>
        <taxon>Eukaryota</taxon>
        <taxon>Fungi</taxon>
        <taxon>Dikarya</taxon>
        <taxon>Ascomycota</taxon>
        <taxon>Pezizomycotina</taxon>
        <taxon>Dothideomycetes</taxon>
        <taxon>Pleosporomycetidae</taxon>
        <taxon>Pleosporales</taxon>
        <taxon>Pleosporineae</taxon>
        <taxon>Phaeosphaeriaceae</taxon>
        <taxon>Ophiobolus</taxon>
    </lineage>
</organism>
<dbReference type="GO" id="GO:0016787">
    <property type="term" value="F:hydrolase activity"/>
    <property type="evidence" value="ECO:0007669"/>
    <property type="project" value="UniProtKB-KW"/>
</dbReference>
<protein>
    <submittedName>
        <fullName evidence="2">Alpha/beta-hydrolase</fullName>
    </submittedName>
</protein>
<dbReference type="Pfam" id="PF12697">
    <property type="entry name" value="Abhydrolase_6"/>
    <property type="match status" value="1"/>
</dbReference>
<dbReference type="Proteomes" id="UP000799424">
    <property type="component" value="Unassembled WGS sequence"/>
</dbReference>
<name>A0A6A6ZQL0_9PLEO</name>
<gene>
    <name evidence="2" type="ORF">CC86DRAFT_469165</name>
</gene>
<keyword evidence="2" id="KW-0378">Hydrolase</keyword>
<dbReference type="SUPFAM" id="SSF53474">
    <property type="entry name" value="alpha/beta-Hydrolases"/>
    <property type="match status" value="1"/>
</dbReference>
<evidence type="ECO:0000313" key="2">
    <source>
        <dbReference type="EMBL" id="KAF2823352.1"/>
    </source>
</evidence>
<dbReference type="InterPro" id="IPR029058">
    <property type="entry name" value="AB_hydrolase_fold"/>
</dbReference>
<dbReference type="EMBL" id="MU006232">
    <property type="protein sequence ID" value="KAF2823352.1"/>
    <property type="molecule type" value="Genomic_DNA"/>
</dbReference>
<proteinExistence type="predicted"/>
<dbReference type="Gene3D" id="3.40.50.1820">
    <property type="entry name" value="alpha/beta hydrolase"/>
    <property type="match status" value="1"/>
</dbReference>